<comment type="caution">
    <text evidence="1">The sequence shown here is derived from an EMBL/GenBank/DDBJ whole genome shotgun (WGS) entry which is preliminary data.</text>
</comment>
<accession>A0ABC8Q722</accession>
<evidence type="ECO:0000313" key="2">
    <source>
        <dbReference type="Proteomes" id="UP001189663"/>
    </source>
</evidence>
<gene>
    <name evidence="1" type="ORF">LMG18096_00843</name>
</gene>
<name>A0ABC8Q722_9RALS</name>
<evidence type="ECO:0000313" key="1">
    <source>
        <dbReference type="EMBL" id="CAJ0778854.1"/>
    </source>
</evidence>
<dbReference type="EMBL" id="CATZAT010000001">
    <property type="protein sequence ID" value="CAJ0778854.1"/>
    <property type="molecule type" value="Genomic_DNA"/>
</dbReference>
<keyword evidence="2" id="KW-1185">Reference proteome</keyword>
<sequence>MLCPVQADVSLGAGDVAARRSASEAEHPTLCCKDVHVDATRATLTTQSALGPVTSTTKLKINPLISLQSVGYEF</sequence>
<protein>
    <submittedName>
        <fullName evidence="1">Uncharacterized protein</fullName>
    </submittedName>
</protein>
<reference evidence="1 2" key="1">
    <citation type="submission" date="2023-07" db="EMBL/GenBank/DDBJ databases">
        <authorList>
            <person name="Peeters C."/>
        </authorList>
    </citation>
    <scope>NUCLEOTIDE SEQUENCE [LARGE SCALE GENOMIC DNA]</scope>
    <source>
        <strain evidence="1 2">LMG 18096</strain>
    </source>
</reference>
<dbReference type="AlphaFoldDB" id="A0ABC8Q722"/>
<organism evidence="1 2">
    <name type="scientific">Ralstonia holmesii</name>
    <dbReference type="NCBI Taxonomy" id="3058602"/>
    <lineage>
        <taxon>Bacteria</taxon>
        <taxon>Pseudomonadati</taxon>
        <taxon>Pseudomonadota</taxon>
        <taxon>Betaproteobacteria</taxon>
        <taxon>Burkholderiales</taxon>
        <taxon>Burkholderiaceae</taxon>
        <taxon>Ralstonia</taxon>
    </lineage>
</organism>
<dbReference type="Proteomes" id="UP001189663">
    <property type="component" value="Unassembled WGS sequence"/>
</dbReference>
<proteinExistence type="predicted"/>